<dbReference type="AlphaFoldDB" id="A0A2N9EXF2"/>
<protein>
    <submittedName>
        <fullName evidence="1">Uncharacterized protein</fullName>
    </submittedName>
</protein>
<proteinExistence type="predicted"/>
<accession>A0A2N9EXF2</accession>
<organism evidence="1">
    <name type="scientific">Fagus sylvatica</name>
    <name type="common">Beechnut</name>
    <dbReference type="NCBI Taxonomy" id="28930"/>
    <lineage>
        <taxon>Eukaryota</taxon>
        <taxon>Viridiplantae</taxon>
        <taxon>Streptophyta</taxon>
        <taxon>Embryophyta</taxon>
        <taxon>Tracheophyta</taxon>
        <taxon>Spermatophyta</taxon>
        <taxon>Magnoliopsida</taxon>
        <taxon>eudicotyledons</taxon>
        <taxon>Gunneridae</taxon>
        <taxon>Pentapetalae</taxon>
        <taxon>rosids</taxon>
        <taxon>fabids</taxon>
        <taxon>Fagales</taxon>
        <taxon>Fagaceae</taxon>
        <taxon>Fagus</taxon>
    </lineage>
</organism>
<reference evidence="1" key="1">
    <citation type="submission" date="2018-02" db="EMBL/GenBank/DDBJ databases">
        <authorList>
            <person name="Cohen D.B."/>
            <person name="Kent A.D."/>
        </authorList>
    </citation>
    <scope>NUCLEOTIDE SEQUENCE</scope>
</reference>
<dbReference type="EMBL" id="OIVN01000394">
    <property type="protein sequence ID" value="SPC79533.1"/>
    <property type="molecule type" value="Genomic_DNA"/>
</dbReference>
<evidence type="ECO:0000313" key="1">
    <source>
        <dbReference type="EMBL" id="SPC79533.1"/>
    </source>
</evidence>
<sequence length="137" mass="15418">MTLTLPFFDSSAFNFSDASHYTTEKNYKTPNFIASCSGGLIDRCQDATERDGKTGWEEREQKRGEREGLIVDAIGNLGEVSAKAQCALMPLPLGLLLAAVLNILLKNNQRVDLLWSKHYMVKLHIEQWLELPSKFSN</sequence>
<gene>
    <name evidence="1" type="ORF">FSB_LOCUS7415</name>
</gene>
<name>A0A2N9EXF2_FAGSY</name>